<dbReference type="OrthoDB" id="1439867at2"/>
<proteinExistence type="predicted"/>
<comment type="caution">
    <text evidence="2">The sequence shown here is derived from an EMBL/GenBank/DDBJ whole genome shotgun (WGS) entry which is preliminary data.</text>
</comment>
<evidence type="ECO:0000313" key="2">
    <source>
        <dbReference type="EMBL" id="RIV44600.1"/>
    </source>
</evidence>
<reference evidence="3 5" key="2">
    <citation type="submission" date="2019-07" db="EMBL/GenBank/DDBJ databases">
        <title>Draft genome of two Muricauda strains isolated from deep sea.</title>
        <authorList>
            <person name="Sun C."/>
        </authorList>
    </citation>
    <scope>NUCLEOTIDE SEQUENCE [LARGE SCALE GENOMIC DNA]</scope>
    <source>
        <strain evidence="3 5">72</strain>
    </source>
</reference>
<dbReference type="Proteomes" id="UP000321621">
    <property type="component" value="Unassembled WGS sequence"/>
</dbReference>
<feature type="transmembrane region" description="Helical" evidence="1">
    <location>
        <begin position="122"/>
        <end position="150"/>
    </location>
</feature>
<dbReference type="Proteomes" id="UP000266691">
    <property type="component" value="Unassembled WGS sequence"/>
</dbReference>
<feature type="transmembrane region" description="Helical" evidence="1">
    <location>
        <begin position="162"/>
        <end position="183"/>
    </location>
</feature>
<gene>
    <name evidence="2" type="ORF">D2V05_09610</name>
    <name evidence="3" type="ORF">FQ017_09520</name>
</gene>
<keyword evidence="5" id="KW-1185">Reference proteome</keyword>
<feature type="transmembrane region" description="Helical" evidence="1">
    <location>
        <begin position="12"/>
        <end position="34"/>
    </location>
</feature>
<feature type="transmembrane region" description="Helical" evidence="1">
    <location>
        <begin position="203"/>
        <end position="227"/>
    </location>
</feature>
<organism evidence="2 4">
    <name type="scientific">Flagellimonas pelagia</name>
    <dbReference type="NCBI Taxonomy" id="2306998"/>
    <lineage>
        <taxon>Bacteria</taxon>
        <taxon>Pseudomonadati</taxon>
        <taxon>Bacteroidota</taxon>
        <taxon>Flavobacteriia</taxon>
        <taxon>Flavobacteriales</taxon>
        <taxon>Flavobacteriaceae</taxon>
        <taxon>Flagellimonas</taxon>
    </lineage>
</organism>
<keyword evidence="1" id="KW-0472">Membrane</keyword>
<dbReference type="AlphaFoldDB" id="A0A3A1NLE9"/>
<protein>
    <submittedName>
        <fullName evidence="2">Uncharacterized protein</fullName>
    </submittedName>
</protein>
<evidence type="ECO:0000256" key="1">
    <source>
        <dbReference type="SAM" id="Phobius"/>
    </source>
</evidence>
<sequence length="310" mass="35852">MISSFFGKTKPIVHFVLAILLLLFYFGRIFFVAGEKSFFEEFPWELLAFGVLLLVIFIINQIVRTEKLTDFNSYAILFFVLLAIAFSEEFEHKNAIFTNLFLLLALWRLLSIKSVKNVKHKIFDASLLIALASLFYDWALVFLVLIFVVINMYDRKTFKNWLVPLLGVATIFILTFTTLKVLGSLDFFERHYQFTLSFLEAYSFLQVLNVKALVYFILAVVIAILVFLRMRSVGGGKLLHLRILFLALVFGILITLFTPEDESPVLITFFPASVFLANYFEAIKRKKLQEIVLILCLLLSFLLFALELNR</sequence>
<evidence type="ECO:0000313" key="5">
    <source>
        <dbReference type="Proteomes" id="UP000321621"/>
    </source>
</evidence>
<dbReference type="EMBL" id="VNWK01000025">
    <property type="protein sequence ID" value="TXJ94665.1"/>
    <property type="molecule type" value="Genomic_DNA"/>
</dbReference>
<name>A0A3A1NLE9_9FLAO</name>
<dbReference type="EMBL" id="QXFI01000025">
    <property type="protein sequence ID" value="RIV44600.1"/>
    <property type="molecule type" value="Genomic_DNA"/>
</dbReference>
<dbReference type="Pfam" id="PF19992">
    <property type="entry name" value="DUF6427"/>
    <property type="match status" value="1"/>
</dbReference>
<feature type="transmembrane region" description="Helical" evidence="1">
    <location>
        <begin position="239"/>
        <end position="257"/>
    </location>
</feature>
<dbReference type="RefSeq" id="WP_119647370.1">
    <property type="nucleotide sequence ID" value="NZ_QXFI01000025.1"/>
</dbReference>
<feature type="transmembrane region" description="Helical" evidence="1">
    <location>
        <begin position="71"/>
        <end position="87"/>
    </location>
</feature>
<reference evidence="2 4" key="1">
    <citation type="submission" date="2018-08" db="EMBL/GenBank/DDBJ databases">
        <title>Proposal of Muricauda 72 sp.nov. and Muricauda NH166 sp.nov., isolated from seawater.</title>
        <authorList>
            <person name="Cheng H."/>
            <person name="Wu Y.-H."/>
            <person name="Guo L.-L."/>
            <person name="Xu X.-W."/>
        </authorList>
    </citation>
    <scope>NUCLEOTIDE SEQUENCE [LARGE SCALE GENOMIC DNA]</scope>
    <source>
        <strain evidence="2 4">72</strain>
    </source>
</reference>
<feature type="transmembrane region" description="Helical" evidence="1">
    <location>
        <begin position="46"/>
        <end position="65"/>
    </location>
</feature>
<evidence type="ECO:0000313" key="3">
    <source>
        <dbReference type="EMBL" id="TXJ94665.1"/>
    </source>
</evidence>
<keyword evidence="1" id="KW-0812">Transmembrane</keyword>
<keyword evidence="1" id="KW-1133">Transmembrane helix</keyword>
<evidence type="ECO:0000313" key="4">
    <source>
        <dbReference type="Proteomes" id="UP000266691"/>
    </source>
</evidence>
<dbReference type="InterPro" id="IPR045625">
    <property type="entry name" value="DUF6427"/>
</dbReference>
<feature type="transmembrane region" description="Helical" evidence="1">
    <location>
        <begin position="263"/>
        <end position="280"/>
    </location>
</feature>
<accession>A0A3A1NLE9</accession>
<feature type="transmembrane region" description="Helical" evidence="1">
    <location>
        <begin position="292"/>
        <end position="308"/>
    </location>
</feature>